<evidence type="ECO:0000313" key="2">
    <source>
        <dbReference type="Proteomes" id="UP000236220"/>
    </source>
</evidence>
<dbReference type="RefSeq" id="WP_103074985.1">
    <property type="nucleotide sequence ID" value="NZ_NPZB01000001.1"/>
</dbReference>
<name>A0A2K1Q2J2_9GAMM</name>
<dbReference type="Gene3D" id="3.90.550.10">
    <property type="entry name" value="Spore Coat Polysaccharide Biosynthesis Protein SpsA, Chain A"/>
    <property type="match status" value="1"/>
</dbReference>
<dbReference type="OrthoDB" id="5123492at2"/>
<evidence type="ECO:0000313" key="1">
    <source>
        <dbReference type="EMBL" id="PNS09255.1"/>
    </source>
</evidence>
<dbReference type="GO" id="GO:0016740">
    <property type="term" value="F:transferase activity"/>
    <property type="evidence" value="ECO:0007669"/>
    <property type="project" value="UniProtKB-KW"/>
</dbReference>
<dbReference type="InterPro" id="IPR029044">
    <property type="entry name" value="Nucleotide-diphossugar_trans"/>
</dbReference>
<organism evidence="1 2">
    <name type="scientific">Solilutibacter silvestris</name>
    <dbReference type="NCBI Taxonomy" id="1645665"/>
    <lineage>
        <taxon>Bacteria</taxon>
        <taxon>Pseudomonadati</taxon>
        <taxon>Pseudomonadota</taxon>
        <taxon>Gammaproteobacteria</taxon>
        <taxon>Lysobacterales</taxon>
        <taxon>Lysobacteraceae</taxon>
        <taxon>Solilutibacter</taxon>
    </lineage>
</organism>
<proteinExistence type="predicted"/>
<keyword evidence="2" id="KW-1185">Reference proteome</keyword>
<reference evidence="1 2" key="1">
    <citation type="submission" date="2017-08" db="EMBL/GenBank/DDBJ databases">
        <title>Lysobacter sylvestris genome.</title>
        <authorList>
            <person name="Zhang D.-C."/>
            <person name="Albuquerque L."/>
            <person name="Franca L."/>
            <person name="Froufe H.J.C."/>
            <person name="Barroso C."/>
            <person name="Egas C."/>
            <person name="Da Costa M."/>
            <person name="Margesin R."/>
        </authorList>
    </citation>
    <scope>NUCLEOTIDE SEQUENCE [LARGE SCALE GENOMIC DNA]</scope>
    <source>
        <strain evidence="1 2">AM20-91</strain>
    </source>
</reference>
<comment type="caution">
    <text evidence="1">The sequence shown here is derived from an EMBL/GenBank/DDBJ whole genome shotgun (WGS) entry which is preliminary data.</text>
</comment>
<accession>A0A2K1Q2J2</accession>
<dbReference type="AlphaFoldDB" id="A0A2K1Q2J2"/>
<dbReference type="Proteomes" id="UP000236220">
    <property type="component" value="Unassembled WGS sequence"/>
</dbReference>
<dbReference type="EMBL" id="NPZB01000001">
    <property type="protein sequence ID" value="PNS09255.1"/>
    <property type="molecule type" value="Genomic_DNA"/>
</dbReference>
<protein>
    <submittedName>
        <fullName evidence="1">Glycosyl transferase family 2</fullName>
    </submittedName>
</protein>
<keyword evidence="1" id="KW-0808">Transferase</keyword>
<sequence length="277" mass="29757">MSNLPIILLPVGPDDVALDACLAALDAATPARARVWLIDDAQAGPRSARVIEHWIAQTALQPDYTRRSRSIGESAHIAEALDICGDADVVVLAGDAVPVPGWLNQLQACFARDGSIGTATPWSNLGEIASWPRLGDLNPLPDEPLRLASALRAMAPVHPELPAAVSHAVLLRGRALRKAGGIDHASYGSWSAALADLSLRLAGFGWRNVLCETAFVGRLAEGELQDGDQDALAVRWPDWYPRMAAMLMSDPLHELREQLAQRVASAEPLPPQTELFE</sequence>
<dbReference type="SUPFAM" id="SSF53448">
    <property type="entry name" value="Nucleotide-diphospho-sugar transferases"/>
    <property type="match status" value="1"/>
</dbReference>
<gene>
    <name evidence="1" type="ORF">Lysil_0884</name>
</gene>